<dbReference type="AlphaFoldDB" id="A0A5K3FHU7"/>
<evidence type="ECO:0000313" key="2">
    <source>
        <dbReference type="WBParaSite" id="MCU_008289-RA"/>
    </source>
</evidence>
<name>A0A5K3FHU7_MESCO</name>
<protein>
    <submittedName>
        <fullName evidence="2">Uncharacterized protein</fullName>
    </submittedName>
</protein>
<accession>A0A5K3FHU7</accession>
<organism evidence="2">
    <name type="scientific">Mesocestoides corti</name>
    <name type="common">Flatworm</name>
    <dbReference type="NCBI Taxonomy" id="53468"/>
    <lineage>
        <taxon>Eukaryota</taxon>
        <taxon>Metazoa</taxon>
        <taxon>Spiralia</taxon>
        <taxon>Lophotrochozoa</taxon>
        <taxon>Platyhelminthes</taxon>
        <taxon>Cestoda</taxon>
        <taxon>Eucestoda</taxon>
        <taxon>Cyclophyllidea</taxon>
        <taxon>Mesocestoididae</taxon>
        <taxon>Mesocestoides</taxon>
    </lineage>
</organism>
<sequence length="124" mass="13791">MKYHQENIQHTTHMPTFAKSNKHHQHRTTHSIPHLNTPRQRTSDASKRASSRITTNQPKPTTSHYCVAMRCASSPSVDSLSISQCDNFKSRISIHFSTAATTTTTDAAAAAAPTTTIFINKYTH</sequence>
<reference evidence="2" key="1">
    <citation type="submission" date="2019-11" db="UniProtKB">
        <authorList>
            <consortium name="WormBaseParasite"/>
        </authorList>
    </citation>
    <scope>IDENTIFICATION</scope>
</reference>
<dbReference type="WBParaSite" id="MCU_008289-RA">
    <property type="protein sequence ID" value="MCU_008289-RA"/>
    <property type="gene ID" value="MCU_008289"/>
</dbReference>
<proteinExistence type="predicted"/>
<feature type="compositionally biased region" description="Basic residues" evidence="1">
    <location>
        <begin position="20"/>
        <end position="29"/>
    </location>
</feature>
<feature type="region of interest" description="Disordered" evidence="1">
    <location>
        <begin position="1"/>
        <end position="61"/>
    </location>
</feature>
<evidence type="ECO:0000256" key="1">
    <source>
        <dbReference type="SAM" id="MobiDB-lite"/>
    </source>
</evidence>
<feature type="compositionally biased region" description="Polar residues" evidence="1">
    <location>
        <begin position="51"/>
        <end position="61"/>
    </location>
</feature>